<evidence type="ECO:0000313" key="2">
    <source>
        <dbReference type="EMBL" id="OIV38117.1"/>
    </source>
</evidence>
<name>A0A1J7BHQ1_9ACTN</name>
<keyword evidence="1" id="KW-0472">Membrane</keyword>
<feature type="transmembrane region" description="Helical" evidence="1">
    <location>
        <begin position="105"/>
        <end position="135"/>
    </location>
</feature>
<evidence type="ECO:0008006" key="4">
    <source>
        <dbReference type="Google" id="ProtNLM"/>
    </source>
</evidence>
<feature type="transmembrane region" description="Helical" evidence="1">
    <location>
        <begin position="181"/>
        <end position="205"/>
    </location>
</feature>
<gene>
    <name evidence="2" type="ORF">BIV57_07525</name>
</gene>
<dbReference type="PIRSF" id="PIRSF010219">
    <property type="entry name" value="UCP010219"/>
    <property type="match status" value="1"/>
</dbReference>
<comment type="caution">
    <text evidence="2">The sequence shown here is derived from an EMBL/GenBank/DDBJ whole genome shotgun (WGS) entry which is preliminary data.</text>
</comment>
<evidence type="ECO:0000313" key="3">
    <source>
        <dbReference type="Proteomes" id="UP000243342"/>
    </source>
</evidence>
<feature type="transmembrane region" description="Helical" evidence="1">
    <location>
        <begin position="156"/>
        <end position="175"/>
    </location>
</feature>
<keyword evidence="1" id="KW-1133">Transmembrane helix</keyword>
<dbReference type="Proteomes" id="UP000243342">
    <property type="component" value="Unassembled WGS sequence"/>
</dbReference>
<keyword evidence="3" id="KW-1185">Reference proteome</keyword>
<feature type="transmembrane region" description="Helical" evidence="1">
    <location>
        <begin position="74"/>
        <end position="93"/>
    </location>
</feature>
<evidence type="ECO:0000256" key="1">
    <source>
        <dbReference type="SAM" id="Phobius"/>
    </source>
</evidence>
<feature type="transmembrane region" description="Helical" evidence="1">
    <location>
        <begin position="46"/>
        <end position="67"/>
    </location>
</feature>
<organism evidence="2 3">
    <name type="scientific">Mangrovactinospora gilvigrisea</name>
    <dbReference type="NCBI Taxonomy" id="1428644"/>
    <lineage>
        <taxon>Bacteria</taxon>
        <taxon>Bacillati</taxon>
        <taxon>Actinomycetota</taxon>
        <taxon>Actinomycetes</taxon>
        <taxon>Kitasatosporales</taxon>
        <taxon>Streptomycetaceae</taxon>
        <taxon>Mangrovactinospora</taxon>
    </lineage>
</organism>
<dbReference type="STRING" id="1428644.BIV57_07525"/>
<dbReference type="Pfam" id="PF11361">
    <property type="entry name" value="DUF3159"/>
    <property type="match status" value="1"/>
</dbReference>
<dbReference type="InterPro" id="IPR016566">
    <property type="entry name" value="UCP010219"/>
</dbReference>
<sequence>MPGRQAPAAAESDPGGTASLVEAFGGVRGMVDMTVPGLVFVLVYTIWHQLAAASLAAFGLTIALGVVRLVRRETLRHAFGGVIGVGIGAFIAWKSGKAQDFYLPGMIYGLVLLVVYMVSALVRWPLIGVLLGPVLGENMSWRTQNPGRRAAYTKATWVWVALFAVRAAVLFPLYWAGNVTWLGAAKVGLGVPLWLVAIYLTWLVLAKAPAPLKVAEPLIGGGRKEERERS</sequence>
<dbReference type="EMBL" id="MLCF01000030">
    <property type="protein sequence ID" value="OIV38117.1"/>
    <property type="molecule type" value="Genomic_DNA"/>
</dbReference>
<keyword evidence="1" id="KW-0812">Transmembrane</keyword>
<protein>
    <recommendedName>
        <fullName evidence="4">DUF3159 domain-containing protein</fullName>
    </recommendedName>
</protein>
<reference evidence="2 3" key="1">
    <citation type="submission" date="2016-10" db="EMBL/GenBank/DDBJ databases">
        <title>Genome sequence of Streptomyces gilvigriseus MUSC 26.</title>
        <authorList>
            <person name="Lee L.-H."/>
            <person name="Ser H.-L."/>
        </authorList>
    </citation>
    <scope>NUCLEOTIDE SEQUENCE [LARGE SCALE GENOMIC DNA]</scope>
    <source>
        <strain evidence="2 3">MUSC 26</strain>
    </source>
</reference>
<dbReference type="AlphaFoldDB" id="A0A1J7BHQ1"/>
<proteinExistence type="predicted"/>
<accession>A0A1J7BHQ1</accession>